<dbReference type="STRING" id="3476.A0A2P5BBE2"/>
<comment type="caution">
    <text evidence="2">The sequence shown here is derived from an EMBL/GenBank/DDBJ whole genome shotgun (WGS) entry which is preliminary data.</text>
</comment>
<organism evidence="2 3">
    <name type="scientific">Parasponia andersonii</name>
    <name type="common">Sponia andersonii</name>
    <dbReference type="NCBI Taxonomy" id="3476"/>
    <lineage>
        <taxon>Eukaryota</taxon>
        <taxon>Viridiplantae</taxon>
        <taxon>Streptophyta</taxon>
        <taxon>Embryophyta</taxon>
        <taxon>Tracheophyta</taxon>
        <taxon>Spermatophyta</taxon>
        <taxon>Magnoliopsida</taxon>
        <taxon>eudicotyledons</taxon>
        <taxon>Gunneridae</taxon>
        <taxon>Pentapetalae</taxon>
        <taxon>rosids</taxon>
        <taxon>fabids</taxon>
        <taxon>Rosales</taxon>
        <taxon>Cannabaceae</taxon>
        <taxon>Parasponia</taxon>
    </lineage>
</organism>
<evidence type="ECO:0000313" key="2">
    <source>
        <dbReference type="EMBL" id="PON46095.1"/>
    </source>
</evidence>
<dbReference type="SMART" id="SM00248">
    <property type="entry name" value="ANK"/>
    <property type="match status" value="3"/>
</dbReference>
<keyword evidence="3" id="KW-1185">Reference proteome</keyword>
<dbReference type="PROSITE" id="PS50088">
    <property type="entry name" value="ANK_REPEAT"/>
    <property type="match status" value="2"/>
</dbReference>
<dbReference type="PANTHER" id="PTHR24121">
    <property type="entry name" value="NO MECHANORECEPTOR POTENTIAL C, ISOFORM D-RELATED"/>
    <property type="match status" value="1"/>
</dbReference>
<name>A0A2P5BBE2_PARAD</name>
<protein>
    <submittedName>
        <fullName evidence="2">Transmembrane protein</fullName>
    </submittedName>
</protein>
<dbReference type="PROSITE" id="PS50297">
    <property type="entry name" value="ANK_REP_REGION"/>
    <property type="match status" value="2"/>
</dbReference>
<evidence type="ECO:0000256" key="1">
    <source>
        <dbReference type="PROSITE-ProRule" id="PRU00023"/>
    </source>
</evidence>
<dbReference type="Proteomes" id="UP000237105">
    <property type="component" value="Unassembled WGS sequence"/>
</dbReference>
<dbReference type="InterPro" id="IPR036770">
    <property type="entry name" value="Ankyrin_rpt-contain_sf"/>
</dbReference>
<dbReference type="SUPFAM" id="SSF48403">
    <property type="entry name" value="Ankyrin repeat"/>
    <property type="match status" value="1"/>
</dbReference>
<evidence type="ECO:0000313" key="3">
    <source>
        <dbReference type="Proteomes" id="UP000237105"/>
    </source>
</evidence>
<reference evidence="3" key="1">
    <citation type="submission" date="2016-06" db="EMBL/GenBank/DDBJ databases">
        <title>Parallel loss of symbiosis genes in relatives of nitrogen-fixing non-legume Parasponia.</title>
        <authorList>
            <person name="Van Velzen R."/>
            <person name="Holmer R."/>
            <person name="Bu F."/>
            <person name="Rutten L."/>
            <person name="Van Zeijl A."/>
            <person name="Liu W."/>
            <person name="Santuari L."/>
            <person name="Cao Q."/>
            <person name="Sharma T."/>
            <person name="Shen D."/>
            <person name="Roswanjaya Y."/>
            <person name="Wardhani T."/>
            <person name="Kalhor M.S."/>
            <person name="Jansen J."/>
            <person name="Van den Hoogen J."/>
            <person name="Gungor B."/>
            <person name="Hartog M."/>
            <person name="Hontelez J."/>
            <person name="Verver J."/>
            <person name="Yang W.-C."/>
            <person name="Schijlen E."/>
            <person name="Repin R."/>
            <person name="Schilthuizen M."/>
            <person name="Schranz E."/>
            <person name="Heidstra R."/>
            <person name="Miyata K."/>
            <person name="Fedorova E."/>
            <person name="Kohlen W."/>
            <person name="Bisseling T."/>
            <person name="Smit S."/>
            <person name="Geurts R."/>
        </authorList>
    </citation>
    <scope>NUCLEOTIDE SEQUENCE [LARGE SCALE GENOMIC DNA]</scope>
    <source>
        <strain evidence="3">cv. WU1-14</strain>
    </source>
</reference>
<dbReference type="EMBL" id="JXTB01000318">
    <property type="protein sequence ID" value="PON46095.1"/>
    <property type="molecule type" value="Genomic_DNA"/>
</dbReference>
<sequence>MDLELYNAAIHGSSELSEKLTEVGSNIYLGQFTSQNNTILHVAAKSGQRKLAEDVLYSNSSLLYETNMRDNTALHIAARLGHLEMIRLIVNKAKEQDLKADRSLLRMTNLKGDTALHEAVRNGHYEVAMLLIDED</sequence>
<keyword evidence="2" id="KW-0812">Transmembrane</keyword>
<dbReference type="InterPro" id="IPR002110">
    <property type="entry name" value="Ankyrin_rpt"/>
</dbReference>
<dbReference type="Pfam" id="PF12796">
    <property type="entry name" value="Ank_2"/>
    <property type="match status" value="1"/>
</dbReference>
<keyword evidence="1" id="KW-0040">ANK repeat</keyword>
<proteinExistence type="predicted"/>
<accession>A0A2P5BBE2</accession>
<feature type="repeat" description="ANK" evidence="1">
    <location>
        <begin position="111"/>
        <end position="135"/>
    </location>
</feature>
<gene>
    <name evidence="2" type="ORF">PanWU01x14_254090</name>
</gene>
<feature type="repeat" description="ANK" evidence="1">
    <location>
        <begin position="69"/>
        <end position="101"/>
    </location>
</feature>
<dbReference type="AlphaFoldDB" id="A0A2P5BBE2"/>
<dbReference type="PANTHER" id="PTHR24121:SF22">
    <property type="entry name" value="PROTEIN ACCELERATED CELL DEATH 6-LIKE"/>
    <property type="match status" value="1"/>
</dbReference>
<dbReference type="Gene3D" id="1.25.40.20">
    <property type="entry name" value="Ankyrin repeat-containing domain"/>
    <property type="match status" value="1"/>
</dbReference>
<keyword evidence="2" id="KW-0472">Membrane</keyword>
<dbReference type="OrthoDB" id="1847170at2759"/>